<dbReference type="InterPro" id="IPR013126">
    <property type="entry name" value="Hsp_70_fam"/>
</dbReference>
<name>F9YBY6_KETVW</name>
<gene>
    <name evidence="4" type="ordered locus">KVU_PB0210</name>
</gene>
<evidence type="ECO:0000313" key="4">
    <source>
        <dbReference type="EMBL" id="AEM42888.1"/>
    </source>
</evidence>
<evidence type="ECO:0000313" key="5">
    <source>
        <dbReference type="Proteomes" id="UP000000692"/>
    </source>
</evidence>
<sequence length="412" mass="43318">MMQNPVLAVDFGTSNTAAAVYSGGAPRRIPLEEGADTLPTAVFFPVNGGPMLIGSEATRALIDGHEGRFMRALKSILGTALFHEQRLIGGKRRTLANIVTDFLIALRQRAEARTGLTFTAVLSGRPVHFHSADPLRDARAEDDLRACYHAAGFTQVDFLNEPEAAAHAAPEAEGLGLIVDIGGGTSDFTVFRRNGAQIETLASHGIRLGGTDFDQSVSLAHVMPLLGMGGTLKRDFGPGLLPVPQAIYVELATWAKIPFLYTPETRRAIADMQRHASNPAAMAHLATVIQDELGHSTAFAVERGKIDANDGRDGRIALGFIARGLTAGVTPGSLHVALSDYAPRMQAAMEETLARAAVSADQIDHIVYVGGSSLMGIVTQSASAIAPAARALRAEAFTAVVDGLAIASAKAA</sequence>
<dbReference type="PROSITE" id="PS00329">
    <property type="entry name" value="HSP70_2"/>
    <property type="match status" value="1"/>
</dbReference>
<protein>
    <submittedName>
        <fullName evidence="4">Molecular chaperone, DnaK</fullName>
    </submittedName>
</protein>
<keyword evidence="2" id="KW-0547">Nucleotide-binding</keyword>
<accession>F9YBY6</accession>
<comment type="similarity">
    <text evidence="1">Belongs to the heat shock protein 70 family.</text>
</comment>
<evidence type="ECO:0000256" key="1">
    <source>
        <dbReference type="ARBA" id="ARBA00007381"/>
    </source>
</evidence>
<dbReference type="InterPro" id="IPR018181">
    <property type="entry name" value="Heat_shock_70_CS"/>
</dbReference>
<dbReference type="AlphaFoldDB" id="F9YBY6"/>
<geneLocation type="plasmid" evidence="5">
    <name>pKVU_200</name>
</geneLocation>
<keyword evidence="5" id="KW-1185">Reference proteome</keyword>
<evidence type="ECO:0000256" key="3">
    <source>
        <dbReference type="ARBA" id="ARBA00022840"/>
    </source>
</evidence>
<dbReference type="Gene3D" id="3.30.420.40">
    <property type="match status" value="4"/>
</dbReference>
<dbReference type="PATRIC" id="fig|759362.5.peg.3161"/>
<dbReference type="Pfam" id="PF00012">
    <property type="entry name" value="HSP70"/>
    <property type="match status" value="1"/>
</dbReference>
<dbReference type="OrthoDB" id="9807934at2"/>
<reference evidence="4 5" key="1">
    <citation type="journal article" date="2011" name="J. Bacteriol.">
        <title>Complete genome sequence of the industrial strain Ketogulonicigenium vulgare WSH-001.</title>
        <authorList>
            <person name="Liu L."/>
            <person name="Li Y."/>
            <person name="Zhang J."/>
            <person name="Zhou Z."/>
            <person name="Liu J."/>
            <person name="Li X."/>
            <person name="Zhou J."/>
            <person name="Du G."/>
            <person name="Wang L."/>
            <person name="Chen J."/>
        </authorList>
    </citation>
    <scope>NUCLEOTIDE SEQUENCE [LARGE SCALE GENOMIC DNA]</scope>
    <source>
        <strain evidence="4 5">WSH-001</strain>
        <plasmid evidence="5">pKVU_200</plasmid>
    </source>
</reference>
<dbReference type="GO" id="GO:0140662">
    <property type="term" value="F:ATP-dependent protein folding chaperone"/>
    <property type="evidence" value="ECO:0007669"/>
    <property type="project" value="InterPro"/>
</dbReference>
<keyword evidence="3" id="KW-0067">ATP-binding</keyword>
<dbReference type="EMBL" id="CP002020">
    <property type="protein sequence ID" value="AEM42888.1"/>
    <property type="molecule type" value="Genomic_DNA"/>
</dbReference>
<dbReference type="PANTHER" id="PTHR42749">
    <property type="entry name" value="CELL SHAPE-DETERMINING PROTEIN MREB"/>
    <property type="match status" value="1"/>
</dbReference>
<dbReference type="InterPro" id="IPR043129">
    <property type="entry name" value="ATPase_NBD"/>
</dbReference>
<dbReference type="KEGG" id="kvl:KVU_PB0210"/>
<dbReference type="SUPFAM" id="SSF53067">
    <property type="entry name" value="Actin-like ATPase domain"/>
    <property type="match status" value="2"/>
</dbReference>
<dbReference type="Proteomes" id="UP000000692">
    <property type="component" value="Plasmid 2"/>
</dbReference>
<keyword evidence="4" id="KW-0614">Plasmid</keyword>
<evidence type="ECO:0000256" key="2">
    <source>
        <dbReference type="ARBA" id="ARBA00022741"/>
    </source>
</evidence>
<dbReference type="HOGENOM" id="CLU_033976_2_0_5"/>
<organism evidence="4 5">
    <name type="scientific">Ketogulonicigenium vulgare (strain WSH-001)</name>
    <dbReference type="NCBI Taxonomy" id="759362"/>
    <lineage>
        <taxon>Bacteria</taxon>
        <taxon>Pseudomonadati</taxon>
        <taxon>Pseudomonadota</taxon>
        <taxon>Alphaproteobacteria</taxon>
        <taxon>Rhodobacterales</taxon>
        <taxon>Roseobacteraceae</taxon>
        <taxon>Ketogulonicigenium</taxon>
    </lineage>
</organism>
<dbReference type="GO" id="GO:0005524">
    <property type="term" value="F:ATP binding"/>
    <property type="evidence" value="ECO:0007669"/>
    <property type="project" value="UniProtKB-KW"/>
</dbReference>
<dbReference type="Gene3D" id="3.90.640.10">
    <property type="entry name" value="Actin, Chain A, domain 4"/>
    <property type="match status" value="1"/>
</dbReference>
<dbReference type="PANTHER" id="PTHR42749:SF1">
    <property type="entry name" value="CELL SHAPE-DETERMINING PROTEIN MREB"/>
    <property type="match status" value="1"/>
</dbReference>
<proteinExistence type="inferred from homology"/>